<gene>
    <name evidence="4" type="ORF">RM697_08740</name>
</gene>
<evidence type="ECO:0000313" key="4">
    <source>
        <dbReference type="EMBL" id="MDT0558732.1"/>
    </source>
</evidence>
<accession>A0ABU2YKZ9</accession>
<dbReference type="Pfam" id="PF18962">
    <property type="entry name" value="Por_Secre_tail"/>
    <property type="match status" value="1"/>
</dbReference>
<keyword evidence="1 2" id="KW-0732">Signal</keyword>
<dbReference type="NCBIfam" id="TIGR04183">
    <property type="entry name" value="Por_Secre_tail"/>
    <property type="match status" value="1"/>
</dbReference>
<feature type="signal peptide" evidence="2">
    <location>
        <begin position="1"/>
        <end position="27"/>
    </location>
</feature>
<dbReference type="EMBL" id="JAVRIA010000004">
    <property type="protein sequence ID" value="MDT0558732.1"/>
    <property type="molecule type" value="Genomic_DNA"/>
</dbReference>
<reference evidence="4 5" key="1">
    <citation type="submission" date="2023-09" db="EMBL/GenBank/DDBJ databases">
        <authorList>
            <person name="Rey-Velasco X."/>
        </authorList>
    </citation>
    <scope>NUCLEOTIDE SEQUENCE [LARGE SCALE GENOMIC DNA]</scope>
    <source>
        <strain evidence="4 5">W332</strain>
    </source>
</reference>
<evidence type="ECO:0000256" key="2">
    <source>
        <dbReference type="SAM" id="SignalP"/>
    </source>
</evidence>
<evidence type="ECO:0000259" key="3">
    <source>
        <dbReference type="Pfam" id="PF18962"/>
    </source>
</evidence>
<proteinExistence type="predicted"/>
<dbReference type="InterPro" id="IPR026444">
    <property type="entry name" value="Secre_tail"/>
</dbReference>
<evidence type="ECO:0000313" key="5">
    <source>
        <dbReference type="Proteomes" id="UP001259492"/>
    </source>
</evidence>
<protein>
    <submittedName>
        <fullName evidence="4">T9SS type A sorting domain-containing protein</fullName>
    </submittedName>
</protein>
<feature type="domain" description="Secretion system C-terminal sorting" evidence="3">
    <location>
        <begin position="1356"/>
        <end position="1433"/>
    </location>
</feature>
<dbReference type="SUPFAM" id="SSF69304">
    <property type="entry name" value="Tricorn protease N-terminal domain"/>
    <property type="match status" value="1"/>
</dbReference>
<organism evidence="4 5">
    <name type="scientific">Microcosmobacter mediterraneus</name>
    <dbReference type="NCBI Taxonomy" id="3075607"/>
    <lineage>
        <taxon>Bacteria</taxon>
        <taxon>Pseudomonadati</taxon>
        <taxon>Bacteroidota</taxon>
        <taxon>Flavobacteriia</taxon>
        <taxon>Flavobacteriales</taxon>
        <taxon>Flavobacteriaceae</taxon>
        <taxon>Microcosmobacter</taxon>
    </lineage>
</organism>
<evidence type="ECO:0000256" key="1">
    <source>
        <dbReference type="ARBA" id="ARBA00022729"/>
    </source>
</evidence>
<keyword evidence="5" id="KW-1185">Reference proteome</keyword>
<dbReference type="Proteomes" id="UP001259492">
    <property type="component" value="Unassembled WGS sequence"/>
</dbReference>
<name>A0ABU2YKZ9_9FLAO</name>
<sequence>MICPKSRYLLLVCMMLISTFCSTKILAQDYDLDTSTETYWPQPVLNKPDYLQSVIDPNFDTSITRITGDVNTPIPNSGGATWRNIARHGYSVRQPWNADESIIYLGMHKTYGGGWGSVYFLDGETYEVIKTANIPSSNDSRWHPTDPSIRLLVNNSGVRAWNYYTEQITTLISYSGYTNTSLGDYTGNFSQDGTKAAILATRSADGMRVAFAVDLENNIKYPDIELPGTIVDFITISPLGNYIIVNANFGTGYDRSRVFTIQGDQTGPFWSEYGRPSHFDVAIDENGDEVAVGVDKTVNDGRIIKRRLSDGQATVLTPGGYASHASARSLNRPGWVYTYMSSSTSWQPYLNELVAVKLDGSRVERICKSRNAMNLYENQAQPCPSPSGGRVMFASDWGNNNVPIQCYVVDFRDKIIEDGQFANAGEDQEICTGDSVTLTASGGVSYEWSTGETTQSITVSPTTTTTYTVTVVSDSGEEDDDEVIVTVNPLLIANAGSDETICEGDSVTLTASGGTNYQWSTGESTQSITVSPNTTTTYSVEVFNNTCSDTDEVIVTVNALPDVSAGSDITITYGESTILTAEGADSYEWSTGTTTQSITVSPTDTTTYTVTGTTNGCTNDASVTVTVETEDVNANAGSDQEICEGESTTLTASGGTNYQWSTGATTQSITVSPNTTTTYSVTVSNDSGGEDTDEVTVTVTAIPIADAGLDEEICEDDSVTLTASGGTSYQWSTGETTQSITVSPNTTTIYSVEVFNNTCSDTDEVTVTVNALPDVSAGADVTITYGESTILTAEGADSYQWSTGETTQSIVVSPTVTTSYTVEGTTNACSSESSVTVTVETEDVNANAGLDQEICEDESTILTASGGTNYQWSTGETTQSITVSPNTTTTYSVIVSNDSGGEDTDEVTVTVNALPDVNAGSDITITYGESTILTAEGADSYQWSTGETTQSIVVSPTVTTSYTVEGTTNACSSESSVTVTVETEDVNANAGLDQEICEDESTILTASGGTNYQWSTGETTQSITVSPNTTTTYSVIVSNDSGGEDTDEVTVTVNALPDVSTGSDITITYGESTILTAEGADSYQWSTGETTQSIEVSPTVTTSYTVEGTTNACSTESSVTVTVEDLQVNASAGENQRVCDGYDYEVTLTASGGDTYFWSTGATTQSITVSPLSTTTYSVVAYQGNFQDEDEVTVFVDPNPNVVITNGEDVTILDGDYVTISASGANEYQWNNGATQPNIAVNPSITTTYEVTGYINDCSDTNQIVINVLPQVQAYAGEDVSICLSDSIDLTATGGDEYLWSTGETTQTITVAPDQTTDYTVTVFNALDYDEATVRVEVVIDCEEDPVENPEFDYRIFPNPTSDILNISLTGLYNTSKMYLYDVSGKMLVSSEMEETLYSDPFIKQLNLSNLNSGMYILKIEYDGKEIIDKVIIN</sequence>
<comment type="caution">
    <text evidence="4">The sequence shown here is derived from an EMBL/GenBank/DDBJ whole genome shotgun (WGS) entry which is preliminary data.</text>
</comment>
<feature type="chain" id="PRO_5047533588" evidence="2">
    <location>
        <begin position="28"/>
        <end position="1434"/>
    </location>
</feature>
<dbReference type="RefSeq" id="WP_311427497.1">
    <property type="nucleotide sequence ID" value="NZ_JAVRIA010000004.1"/>
</dbReference>